<reference evidence="3" key="1">
    <citation type="submission" date="2016-04" db="EMBL/GenBank/DDBJ databases">
        <title>Complete Genome Sequences of Twelve Strains of a Stable Defined Moderately Diverse Mouse Microbiota 2 (sDMDMm2).</title>
        <authorList>
            <person name="Uchimura Y."/>
            <person name="Wyss M."/>
            <person name="Brugiroux S."/>
            <person name="Limenitakis J.P."/>
            <person name="Stecher B."/>
            <person name="McCoy K.D."/>
            <person name="Macpherson A.J."/>
        </authorList>
    </citation>
    <scope>NUCLEOTIDE SEQUENCE [LARGE SCALE GENOMIC DNA]</scope>
    <source>
        <strain evidence="3">YL27</strain>
    </source>
</reference>
<evidence type="ECO:0000313" key="3">
    <source>
        <dbReference type="Proteomes" id="UP000186351"/>
    </source>
</evidence>
<evidence type="ECO:0000313" key="1">
    <source>
        <dbReference type="EMBL" id="ANU64154.1"/>
    </source>
</evidence>
<accession>A0A1B1SBF9</accession>
<sequence>MDTENVNGMEDEYDMSQCPTDEELDERLDAFVAHLPAELTPEQIEVLRRQTARSQESKLTAMSLTDSFLI</sequence>
<evidence type="ECO:0000313" key="2">
    <source>
        <dbReference type="EMBL" id="TGY76753.1"/>
    </source>
</evidence>
<dbReference type="STRING" id="1796646.A4V02_10835"/>
<dbReference type="KEGG" id="pary:A4V02_10835"/>
<dbReference type="Proteomes" id="UP000186351">
    <property type="component" value="Chromosome"/>
</dbReference>
<evidence type="ECO:0000313" key="4">
    <source>
        <dbReference type="Proteomes" id="UP000306630"/>
    </source>
</evidence>
<dbReference type="AlphaFoldDB" id="A0A1B1SBF9"/>
<reference evidence="2 4" key="3">
    <citation type="submission" date="2019-04" db="EMBL/GenBank/DDBJ databases">
        <title>Microbes associate with the intestines of laboratory mice.</title>
        <authorList>
            <person name="Navarre W."/>
            <person name="Wong E."/>
            <person name="Huang K."/>
            <person name="Tropini C."/>
            <person name="Ng K."/>
            <person name="Yu B."/>
        </authorList>
    </citation>
    <scope>NUCLEOTIDE SEQUENCE [LARGE SCALE GENOMIC DNA]</scope>
    <source>
        <strain evidence="2 4">NM06_A21</strain>
    </source>
</reference>
<name>A0A1B1SBF9_9BACT</name>
<accession>A0A1Z2XH54</accession>
<proteinExistence type="predicted"/>
<dbReference type="EMBL" id="SRYD01000001">
    <property type="protein sequence ID" value="TGY76753.1"/>
    <property type="molecule type" value="Genomic_DNA"/>
</dbReference>
<dbReference type="EMBL" id="CP015402">
    <property type="protein sequence ID" value="ANU64154.1"/>
    <property type="molecule type" value="Genomic_DNA"/>
</dbReference>
<dbReference type="Proteomes" id="UP000306630">
    <property type="component" value="Unassembled WGS sequence"/>
</dbReference>
<dbReference type="GeneID" id="65537366"/>
<protein>
    <submittedName>
        <fullName evidence="1">Uncharacterized protein</fullName>
    </submittedName>
</protein>
<keyword evidence="3" id="KW-1185">Reference proteome</keyword>
<reference evidence="1" key="2">
    <citation type="submission" date="2017-04" db="EMBL/GenBank/DDBJ databases">
        <title>Complete Genome Sequences of Twelve Strains of a Stable Defined Moderately Diverse Mouse Microbiota 2 (sDMDMm2).</title>
        <authorList>
            <person name="Uchimura Y."/>
            <person name="Wyss M."/>
            <person name="Brugiroux S."/>
            <person name="Limenitakis J.P."/>
            <person name="Stecher B."/>
            <person name="McCoy K.D."/>
            <person name="Macpherson A.J."/>
        </authorList>
    </citation>
    <scope>NUCLEOTIDE SEQUENCE</scope>
    <source>
        <strain evidence="1">YL27</strain>
    </source>
</reference>
<organism evidence="1 3">
    <name type="scientific">Muribaculum intestinale</name>
    <dbReference type="NCBI Taxonomy" id="1796646"/>
    <lineage>
        <taxon>Bacteria</taxon>
        <taxon>Pseudomonadati</taxon>
        <taxon>Bacteroidota</taxon>
        <taxon>Bacteroidia</taxon>
        <taxon>Bacteroidales</taxon>
        <taxon>Muribaculaceae</taxon>
        <taxon>Muribaculum</taxon>
    </lineage>
</organism>
<dbReference type="RefSeq" id="WP_068961440.1">
    <property type="nucleotide sequence ID" value="NZ_CAJTAP010000001.1"/>
</dbReference>
<gene>
    <name evidence="1" type="ORF">A4V02_10835</name>
    <name evidence="2" type="ORF">E5333_00435</name>
</gene>